<name>F0WDV5_9STRA</name>
<dbReference type="GO" id="GO:0003676">
    <property type="term" value="F:nucleic acid binding"/>
    <property type="evidence" value="ECO:0007669"/>
    <property type="project" value="InterPro"/>
</dbReference>
<dbReference type="Gene3D" id="3.30.420.10">
    <property type="entry name" value="Ribonuclease H-like superfamily/Ribonuclease H"/>
    <property type="match status" value="1"/>
</dbReference>
<sequence length="515" mass="57561">MSWDTVRELFLTIPEKTIRRRAIQQRSGVTIKRAGTPPVLSRKLKTTSRPKRTRRTTCFTVPRARLDSWATDASSFSHHHKLLARVPQVISRARNQVRQENLYHRLNQQIKHAVERKLTKERVFDMEETGFGQKTKSRKVIAVRGSRNVCTKCIDMSFHLMLVACVSASGSCLWPLFLLPGQHLNRDILSECSGFGTTLPVAPKTFKNRAIFVQWLEHIAASLSRSIARPLLIIYDGCASHYSTRIVEMKIERKIILLVLPPNSTLLCSMDRFMIDEDVSSFRKKQAISLAPSKWQNGVLAKTDNVISGFANTGLSPISAPTMRQCREFHADGSVKDGSVTSNPVWLTVRQELRPEELLRIARSGENISILAKAPHTAGTIESESQAESSTHSSGSNKTEPSDNNSSHPNGHYGAEYQASSAKLAVIVEKKIAALEKLAESQQLAANNQIMCTNVEVLEEVACEYFMLQKRRIPRDLRQQEQEIELAHAVTMAMDPEVISLADEDADAPSVASEL</sequence>
<proteinExistence type="predicted"/>
<evidence type="ECO:0000313" key="2">
    <source>
        <dbReference type="EMBL" id="CCA19383.1"/>
    </source>
</evidence>
<dbReference type="InterPro" id="IPR036397">
    <property type="entry name" value="RNaseH_sf"/>
</dbReference>
<reference evidence="2" key="2">
    <citation type="submission" date="2011-02" db="EMBL/GenBank/DDBJ databases">
        <authorList>
            <person name="MacLean D."/>
        </authorList>
    </citation>
    <scope>NUCLEOTIDE SEQUENCE</scope>
</reference>
<dbReference type="HOGENOM" id="CLU_529387_0_0_1"/>
<evidence type="ECO:0000256" key="1">
    <source>
        <dbReference type="SAM" id="MobiDB-lite"/>
    </source>
</evidence>
<accession>F0WDV5</accession>
<organism evidence="2">
    <name type="scientific">Albugo laibachii Nc14</name>
    <dbReference type="NCBI Taxonomy" id="890382"/>
    <lineage>
        <taxon>Eukaryota</taxon>
        <taxon>Sar</taxon>
        <taxon>Stramenopiles</taxon>
        <taxon>Oomycota</taxon>
        <taxon>Peronosporomycetes</taxon>
        <taxon>Albuginales</taxon>
        <taxon>Albuginaceae</taxon>
        <taxon>Albugo</taxon>
    </lineage>
</organism>
<dbReference type="EMBL" id="FR824115">
    <property type="protein sequence ID" value="CCA19383.1"/>
    <property type="molecule type" value="Genomic_DNA"/>
</dbReference>
<gene>
    <name evidence="2" type="primary">AlNc14C70G4824</name>
    <name evidence="2" type="ORF">ALNC14_055260</name>
</gene>
<feature type="compositionally biased region" description="Polar residues" evidence="1">
    <location>
        <begin position="397"/>
        <end position="409"/>
    </location>
</feature>
<dbReference type="AlphaFoldDB" id="F0WDV5"/>
<reference evidence="2" key="1">
    <citation type="journal article" date="2011" name="PLoS Biol.">
        <title>Gene gain and loss during evolution of obligate parasitism in the white rust pathogen of Arabidopsis thaliana.</title>
        <authorList>
            <person name="Kemen E."/>
            <person name="Gardiner A."/>
            <person name="Schultz-Larsen T."/>
            <person name="Kemen A.C."/>
            <person name="Balmuth A.L."/>
            <person name="Robert-Seilaniantz A."/>
            <person name="Bailey K."/>
            <person name="Holub E."/>
            <person name="Studholme D.J."/>
            <person name="Maclean D."/>
            <person name="Jones J.D."/>
        </authorList>
    </citation>
    <scope>NUCLEOTIDE SEQUENCE</scope>
</reference>
<feature type="compositionally biased region" description="Low complexity" evidence="1">
    <location>
        <begin position="382"/>
        <end position="396"/>
    </location>
</feature>
<feature type="region of interest" description="Disordered" evidence="1">
    <location>
        <begin position="376"/>
        <end position="414"/>
    </location>
</feature>
<protein>
    <submittedName>
        <fullName evidence="2">PREDICTED: similar to ENSANGP00000028549 putative</fullName>
    </submittedName>
</protein>